<dbReference type="SUPFAM" id="SSF48295">
    <property type="entry name" value="TrpR-like"/>
    <property type="match status" value="1"/>
</dbReference>
<dbReference type="PRINTS" id="PR00051">
    <property type="entry name" value="DNAA"/>
</dbReference>
<dbReference type="GO" id="GO:0005524">
    <property type="term" value="F:ATP binding"/>
    <property type="evidence" value="ECO:0007669"/>
    <property type="project" value="UniProtKB-UniRule"/>
</dbReference>
<dbReference type="SMART" id="SM00382">
    <property type="entry name" value="AAA"/>
    <property type="match status" value="1"/>
</dbReference>
<dbReference type="EMBL" id="MFKF01000216">
    <property type="protein sequence ID" value="OGG50004.1"/>
    <property type="molecule type" value="Genomic_DNA"/>
</dbReference>
<dbReference type="HAMAP" id="MF_00377">
    <property type="entry name" value="DnaA_bact"/>
    <property type="match status" value="1"/>
</dbReference>
<evidence type="ECO:0000256" key="7">
    <source>
        <dbReference type="ARBA" id="ARBA00023125"/>
    </source>
</evidence>
<dbReference type="PROSITE" id="PS01008">
    <property type="entry name" value="DNAA"/>
    <property type="match status" value="1"/>
</dbReference>
<dbReference type="InterPro" id="IPR003593">
    <property type="entry name" value="AAA+_ATPase"/>
</dbReference>
<evidence type="ECO:0000256" key="1">
    <source>
        <dbReference type="ARBA" id="ARBA00006583"/>
    </source>
</evidence>
<dbReference type="PANTHER" id="PTHR30050:SF2">
    <property type="entry name" value="CHROMOSOMAL REPLICATION INITIATOR PROTEIN DNAA"/>
    <property type="match status" value="1"/>
</dbReference>
<dbReference type="Pfam" id="PF08299">
    <property type="entry name" value="Bac_DnaA_C"/>
    <property type="match status" value="1"/>
</dbReference>
<keyword evidence="4 8" id="KW-0547">Nucleotide-binding</keyword>
<dbReference type="InterPro" id="IPR018312">
    <property type="entry name" value="Chromosome_initiator_DnaA_CS"/>
</dbReference>
<comment type="domain">
    <text evidence="8">Domain I is involved in oligomerization and binding regulators, domain II is flexibile and of varying length in different bacteria, domain III forms the AAA+ region, while domain IV binds dsDNA.</text>
</comment>
<keyword evidence="6 8" id="KW-0446">Lipid-binding</keyword>
<dbReference type="Pfam" id="PF00308">
    <property type="entry name" value="Bac_DnaA"/>
    <property type="match status" value="1"/>
</dbReference>
<comment type="caution">
    <text evidence="8">Lacks conserved residue(s) required for the propagation of feature annotation.</text>
</comment>
<protein>
    <recommendedName>
        <fullName evidence="8 9">Chromosomal replication initiator protein DnaA</fullName>
    </recommendedName>
</protein>
<evidence type="ECO:0000256" key="11">
    <source>
        <dbReference type="RuleBase" id="RU004227"/>
    </source>
</evidence>
<feature type="region of interest" description="Domain I, interacts with DnaA modulators" evidence="8">
    <location>
        <begin position="1"/>
        <end position="88"/>
    </location>
</feature>
<name>A0A1F6CL70_HANXR</name>
<evidence type="ECO:0000256" key="2">
    <source>
        <dbReference type="ARBA" id="ARBA00022490"/>
    </source>
</evidence>
<feature type="binding site" evidence="8">
    <location>
        <position position="147"/>
    </location>
    <ligand>
        <name>ATP</name>
        <dbReference type="ChEBI" id="CHEBI:30616"/>
    </ligand>
</feature>
<dbReference type="InterPro" id="IPR013317">
    <property type="entry name" value="DnaA_dom"/>
</dbReference>
<dbReference type="NCBIfam" id="TIGR00362">
    <property type="entry name" value="DnaA"/>
    <property type="match status" value="1"/>
</dbReference>
<evidence type="ECO:0000256" key="10">
    <source>
        <dbReference type="RuleBase" id="RU000577"/>
    </source>
</evidence>
<keyword evidence="3 8" id="KW-0235">DNA replication</keyword>
<dbReference type="Gene3D" id="3.30.300.180">
    <property type="match status" value="1"/>
</dbReference>
<dbReference type="Gene3D" id="1.10.1750.10">
    <property type="match status" value="1"/>
</dbReference>
<evidence type="ECO:0000313" key="15">
    <source>
        <dbReference type="Proteomes" id="UP000178606"/>
    </source>
</evidence>
<feature type="binding site" evidence="8">
    <location>
        <position position="146"/>
    </location>
    <ligand>
        <name>ATP</name>
        <dbReference type="ChEBI" id="CHEBI:30616"/>
    </ligand>
</feature>
<dbReference type="CDD" id="cd06571">
    <property type="entry name" value="Bac_DnaA_C"/>
    <property type="match status" value="1"/>
</dbReference>
<comment type="similarity">
    <text evidence="1 8 11">Belongs to the DnaA family.</text>
</comment>
<sequence length="437" mass="48557">MSDTRRDEVLRVLQASVRPDIYDVWCRTLQFEDDPDGGVTIPVPNGFYKEMYERELRAPIEDAFVRTCGRVPRIVFQIRDLPARPPAAPASRPSVHGLHLSASLTFDRFIVGPSNRFAHAAALGVAESPGAIYNPLFIHGAVGLGKTHLLQAICHEVLVRTPHLKIHYLSCEDFVNAYIAALQKKDLAPFRSRFRAADMLVMDDIHFLAGKQASQDEFFHTYNALHGSGKQVVLASDAPPKDIVLIQEQLLSRFKSGLVARVDTPTFETRVALLQARAAERGHPLPEDVVQSLAGAIQTNFRELEGAVTKLIAYSAVSRQPIGLELAREVLKDLLEAPRAAATVTDIQRVVSEYFHIRTTDLSARRWTKATSLPRQLAIYLARRHTCCSLKEIGAHFGGKDHSTVSYAIDRIEKLAAEQPQVRSHLETLSRTLAGKL</sequence>
<reference evidence="14 15" key="1">
    <citation type="journal article" date="2016" name="Nat. Commun.">
        <title>Thousands of microbial genomes shed light on interconnected biogeochemical processes in an aquifer system.</title>
        <authorList>
            <person name="Anantharaman K."/>
            <person name="Brown C.T."/>
            <person name="Hug L.A."/>
            <person name="Sharon I."/>
            <person name="Castelle C.J."/>
            <person name="Probst A.J."/>
            <person name="Thomas B.C."/>
            <person name="Singh A."/>
            <person name="Wilkins M.J."/>
            <person name="Karaoz U."/>
            <person name="Brodie E.L."/>
            <person name="Williams K.H."/>
            <person name="Hubbard S.S."/>
            <person name="Banfield J.F."/>
        </authorList>
    </citation>
    <scope>NUCLEOTIDE SEQUENCE [LARGE SCALE GENOMIC DNA]</scope>
    <source>
        <strain evidence="15">RIFCSPLOWO2_12_FULL_64_10</strain>
    </source>
</reference>
<dbReference type="Proteomes" id="UP000178606">
    <property type="component" value="Unassembled WGS sequence"/>
</dbReference>
<dbReference type="InterPro" id="IPR001957">
    <property type="entry name" value="Chromosome_initiator_DnaA"/>
</dbReference>
<dbReference type="PANTHER" id="PTHR30050">
    <property type="entry name" value="CHROMOSOMAL REPLICATION INITIATOR PROTEIN DNAA"/>
    <property type="match status" value="1"/>
</dbReference>
<dbReference type="InterPro" id="IPR020591">
    <property type="entry name" value="Chromosome_initiator_DnaA-like"/>
</dbReference>
<comment type="subcellular location">
    <subcellularLocation>
        <location evidence="8">Cytoplasm</location>
    </subcellularLocation>
</comment>
<keyword evidence="7 8" id="KW-0238">DNA-binding</keyword>
<dbReference type="Gene3D" id="1.10.8.60">
    <property type="match status" value="1"/>
</dbReference>
<dbReference type="GO" id="GO:0006275">
    <property type="term" value="P:regulation of DNA replication"/>
    <property type="evidence" value="ECO:0007669"/>
    <property type="project" value="UniProtKB-UniRule"/>
</dbReference>
<comment type="subunit">
    <text evidence="8">Oligomerizes as a right-handed, spiral filament on DNA at oriC.</text>
</comment>
<comment type="caution">
    <text evidence="14">The sequence shown here is derived from an EMBL/GenBank/DDBJ whole genome shotgun (WGS) entry which is preliminary data.</text>
</comment>
<feature type="domain" description="Chromosomal replication initiator DnaA C-terminal" evidence="13">
    <location>
        <begin position="343"/>
        <end position="412"/>
    </location>
</feature>
<dbReference type="InterPro" id="IPR038454">
    <property type="entry name" value="DnaA_N_sf"/>
</dbReference>
<feature type="region of interest" description="Domain IV, binds dsDNA" evidence="8">
    <location>
        <begin position="316"/>
        <end position="437"/>
    </location>
</feature>
<evidence type="ECO:0000313" key="14">
    <source>
        <dbReference type="EMBL" id="OGG50004.1"/>
    </source>
</evidence>
<dbReference type="GO" id="GO:0003688">
    <property type="term" value="F:DNA replication origin binding"/>
    <property type="evidence" value="ECO:0007669"/>
    <property type="project" value="UniProtKB-UniRule"/>
</dbReference>
<gene>
    <name evidence="8" type="primary">dnaA</name>
    <name evidence="14" type="ORF">A3F84_02240</name>
</gene>
<feature type="binding site" evidence="8">
    <location>
        <position position="143"/>
    </location>
    <ligand>
        <name>ATP</name>
        <dbReference type="ChEBI" id="CHEBI:30616"/>
    </ligand>
</feature>
<feature type="domain" description="AAA+ ATPase" evidence="12">
    <location>
        <begin position="132"/>
        <end position="264"/>
    </location>
</feature>
<dbReference type="InterPro" id="IPR013159">
    <property type="entry name" value="DnaA_C"/>
</dbReference>
<dbReference type="CDD" id="cd00009">
    <property type="entry name" value="AAA"/>
    <property type="match status" value="1"/>
</dbReference>
<evidence type="ECO:0000259" key="13">
    <source>
        <dbReference type="SMART" id="SM00760"/>
    </source>
</evidence>
<dbReference type="SMART" id="SM00760">
    <property type="entry name" value="Bac_DnaA_C"/>
    <property type="match status" value="1"/>
</dbReference>
<evidence type="ECO:0000259" key="12">
    <source>
        <dbReference type="SMART" id="SM00382"/>
    </source>
</evidence>
<keyword evidence="2 8" id="KW-0963">Cytoplasm</keyword>
<organism evidence="14 15">
    <name type="scientific">Handelsmanbacteria sp. (strain RIFCSPLOWO2_12_FULL_64_10)</name>
    <dbReference type="NCBI Taxonomy" id="1817868"/>
    <lineage>
        <taxon>Bacteria</taxon>
        <taxon>Candidatus Handelsmaniibacteriota</taxon>
    </lineage>
</organism>
<dbReference type="GO" id="GO:0008289">
    <property type="term" value="F:lipid binding"/>
    <property type="evidence" value="ECO:0007669"/>
    <property type="project" value="UniProtKB-KW"/>
</dbReference>
<evidence type="ECO:0000256" key="5">
    <source>
        <dbReference type="ARBA" id="ARBA00022840"/>
    </source>
</evidence>
<dbReference type="GO" id="GO:0006270">
    <property type="term" value="P:DNA replication initiation"/>
    <property type="evidence" value="ECO:0007669"/>
    <property type="project" value="UniProtKB-UniRule"/>
</dbReference>
<evidence type="ECO:0000256" key="4">
    <source>
        <dbReference type="ARBA" id="ARBA00022741"/>
    </source>
</evidence>
<dbReference type="InterPro" id="IPR027417">
    <property type="entry name" value="P-loop_NTPase"/>
</dbReference>
<evidence type="ECO:0000256" key="6">
    <source>
        <dbReference type="ARBA" id="ARBA00023121"/>
    </source>
</evidence>
<dbReference type="GO" id="GO:0005737">
    <property type="term" value="C:cytoplasm"/>
    <property type="evidence" value="ECO:0007669"/>
    <property type="project" value="UniProtKB-SubCell"/>
</dbReference>
<evidence type="ECO:0000256" key="3">
    <source>
        <dbReference type="ARBA" id="ARBA00022705"/>
    </source>
</evidence>
<dbReference type="SUPFAM" id="SSF52540">
    <property type="entry name" value="P-loop containing nucleoside triphosphate hydrolases"/>
    <property type="match status" value="1"/>
</dbReference>
<keyword evidence="5 8" id="KW-0067">ATP-binding</keyword>
<dbReference type="InterPro" id="IPR010921">
    <property type="entry name" value="Trp_repressor/repl_initiator"/>
</dbReference>
<dbReference type="Gene3D" id="3.40.50.300">
    <property type="entry name" value="P-loop containing nucleotide triphosphate hydrolases"/>
    <property type="match status" value="1"/>
</dbReference>
<dbReference type="AlphaFoldDB" id="A0A1F6CL70"/>
<comment type="function">
    <text evidence="8 10">Plays an essential role in the initiation and regulation of chromosomal replication. ATP-DnaA binds to the origin of replication (oriC) to initiate formation of the DNA replication initiation complex once per cell cycle. Binds the DnaA box (a 9 base pair repeat at the origin) and separates the double-stranded (ds)DNA. Forms a right-handed helical filament on oriC DNA; dsDNA binds to the exterior of the filament while single-stranded (ss)DNA is stabiized in the filament's interior. The ATP-DnaA-oriC complex binds and stabilizes one strand of the AT-rich DNA unwinding element (DUE), permitting loading of DNA polymerase. After initiation quickly degrades to an ADP-DnaA complex that is not apt for DNA replication. Binds acidic phospholipids.</text>
</comment>
<evidence type="ECO:0000256" key="8">
    <source>
        <dbReference type="HAMAP-Rule" id="MF_00377"/>
    </source>
</evidence>
<evidence type="ECO:0000256" key="9">
    <source>
        <dbReference type="NCBIfam" id="TIGR00362"/>
    </source>
</evidence>
<proteinExistence type="inferred from homology"/>
<accession>A0A1F6CL70</accession>
<dbReference type="GO" id="GO:0005886">
    <property type="term" value="C:plasma membrane"/>
    <property type="evidence" value="ECO:0007669"/>
    <property type="project" value="TreeGrafter"/>
</dbReference>
<feature type="binding site" evidence="8">
    <location>
        <position position="145"/>
    </location>
    <ligand>
        <name>ATP</name>
        <dbReference type="ChEBI" id="CHEBI:30616"/>
    </ligand>
</feature>
<feature type="region of interest" description="Domain III, AAA+ region" evidence="8">
    <location>
        <begin position="99"/>
        <end position="315"/>
    </location>
</feature>